<proteinExistence type="predicted"/>
<dbReference type="InterPro" id="IPR011551">
    <property type="entry name" value="NTP_PyrPHydrolase_MazG"/>
</dbReference>
<dbReference type="Gene3D" id="1.10.287.1080">
    <property type="entry name" value="MazG-like"/>
    <property type="match status" value="2"/>
</dbReference>
<dbReference type="Proteomes" id="UP000663207">
    <property type="component" value="Chromosome"/>
</dbReference>
<dbReference type="CDD" id="cd11529">
    <property type="entry name" value="NTP-PPase_MazG_Cterm"/>
    <property type="match status" value="1"/>
</dbReference>
<dbReference type="InterPro" id="IPR048011">
    <property type="entry name" value="NTP-PPase_MazG-like_C"/>
</dbReference>
<dbReference type="NCBIfam" id="TIGR00444">
    <property type="entry name" value="mazG"/>
    <property type="match status" value="1"/>
</dbReference>
<evidence type="ECO:0000313" key="2">
    <source>
        <dbReference type="EMBL" id="QSX36241.1"/>
    </source>
</evidence>
<accession>A0ABX7QXJ7</accession>
<feature type="domain" description="NTP pyrophosphohydrolase MazG-like" evidence="1">
    <location>
        <begin position="35"/>
        <end position="108"/>
    </location>
</feature>
<reference evidence="2 3" key="1">
    <citation type="submission" date="2021-03" db="EMBL/GenBank/DDBJ databases">
        <title>Novel species identification of genus Shewanella.</title>
        <authorList>
            <person name="Liu G."/>
            <person name="Zhang Q."/>
        </authorList>
    </citation>
    <scope>NUCLEOTIDE SEQUENCE [LARGE SCALE GENOMIC DNA]</scope>
    <source>
        <strain evidence="2 3">FJAT-52962</strain>
    </source>
</reference>
<evidence type="ECO:0000259" key="1">
    <source>
        <dbReference type="Pfam" id="PF03819"/>
    </source>
</evidence>
<dbReference type="SUPFAM" id="SSF101386">
    <property type="entry name" value="all-alpha NTP pyrophosphatases"/>
    <property type="match status" value="2"/>
</dbReference>
<feature type="domain" description="NTP pyrophosphohydrolase MazG-like" evidence="1">
    <location>
        <begin position="175"/>
        <end position="235"/>
    </location>
</feature>
<keyword evidence="2" id="KW-0378">Hydrolase</keyword>
<dbReference type="EC" id="3.6.1.9" evidence="2"/>
<organism evidence="2 3">
    <name type="scientific">Shewanella sedimentimangrovi</name>
    <dbReference type="NCBI Taxonomy" id="2814293"/>
    <lineage>
        <taxon>Bacteria</taxon>
        <taxon>Pseudomonadati</taxon>
        <taxon>Pseudomonadota</taxon>
        <taxon>Gammaproteobacteria</taxon>
        <taxon>Alteromonadales</taxon>
        <taxon>Shewanellaceae</taxon>
        <taxon>Shewanella</taxon>
    </lineage>
</organism>
<dbReference type="Pfam" id="PF03819">
    <property type="entry name" value="MazG"/>
    <property type="match status" value="2"/>
</dbReference>
<dbReference type="PANTHER" id="PTHR30522">
    <property type="entry name" value="NUCLEOSIDE TRIPHOSPHATE PYROPHOSPHOHYDROLASE"/>
    <property type="match status" value="1"/>
</dbReference>
<dbReference type="InterPro" id="IPR048015">
    <property type="entry name" value="NTP-PPase_MazG-like_N"/>
</dbReference>
<protein>
    <submittedName>
        <fullName evidence="2">Nucleoside triphosphate pyrophosphohydrolase</fullName>
        <ecNumber evidence="2">3.6.1.9</ecNumber>
    </submittedName>
</protein>
<dbReference type="CDD" id="cd11528">
    <property type="entry name" value="NTP-PPase_MazG_Nterm"/>
    <property type="match status" value="1"/>
</dbReference>
<name>A0ABX7QXJ7_9GAMM</name>
<dbReference type="PANTHER" id="PTHR30522:SF0">
    <property type="entry name" value="NUCLEOSIDE TRIPHOSPHATE PYROPHOSPHOHYDROLASE"/>
    <property type="match status" value="1"/>
</dbReference>
<evidence type="ECO:0000313" key="3">
    <source>
        <dbReference type="Proteomes" id="UP000663207"/>
    </source>
</evidence>
<dbReference type="NCBIfam" id="NF007113">
    <property type="entry name" value="PRK09562.1"/>
    <property type="match status" value="1"/>
</dbReference>
<gene>
    <name evidence="2" type="primary">mazG</name>
    <name evidence="2" type="ORF">JYB85_13045</name>
</gene>
<sequence length="272" mass="30664">MYPMSKSIHSDIQPLLDIMEKLRDPDTGCPWDKAQSFATIVPFTLEEAYEVADTIERMDLQELPDELGDLLFQVVFYCQLGKEQGLFDFGEVVKRICAKLTSRHPHVFGDLELSSSSEVKDNWEAIKATERRAKDKHSVLDDVPLSLPSLSRALKIQKRVARVGFDWPDLDPVVAKVHEEIEEVLVETRAATVDREALTAEVGDLLFAVANLSRHLGIDPELALRQANRKFETRFRSVEELACADGKSLTDHDLASLDAFWDQVKLAEKSAD</sequence>
<dbReference type="GO" id="GO:0047429">
    <property type="term" value="F:nucleoside triphosphate diphosphatase activity"/>
    <property type="evidence" value="ECO:0007669"/>
    <property type="project" value="UniProtKB-EC"/>
</dbReference>
<keyword evidence="3" id="KW-1185">Reference proteome</keyword>
<dbReference type="EMBL" id="CP071502">
    <property type="protein sequence ID" value="QSX36241.1"/>
    <property type="molecule type" value="Genomic_DNA"/>
</dbReference>
<dbReference type="InterPro" id="IPR004518">
    <property type="entry name" value="MazG-like_dom"/>
</dbReference>